<protein>
    <submittedName>
        <fullName evidence="1">Uncharacterized protein</fullName>
    </submittedName>
</protein>
<dbReference type="EMBL" id="JANBPY010002070">
    <property type="protein sequence ID" value="KAJ1956738.1"/>
    <property type="molecule type" value="Genomic_DNA"/>
</dbReference>
<name>A0A9W8E5E9_9FUNG</name>
<gene>
    <name evidence="1" type="ORF">IWQ62_005240</name>
</gene>
<accession>A0A9W8E5E9</accession>
<keyword evidence="2" id="KW-1185">Reference proteome</keyword>
<proteinExistence type="predicted"/>
<comment type="caution">
    <text evidence="1">The sequence shown here is derived from an EMBL/GenBank/DDBJ whole genome shotgun (WGS) entry which is preliminary data.</text>
</comment>
<dbReference type="AlphaFoldDB" id="A0A9W8E5E9"/>
<reference evidence="1" key="1">
    <citation type="submission" date="2022-07" db="EMBL/GenBank/DDBJ databases">
        <title>Phylogenomic reconstructions and comparative analyses of Kickxellomycotina fungi.</title>
        <authorList>
            <person name="Reynolds N.K."/>
            <person name="Stajich J.E."/>
            <person name="Barry K."/>
            <person name="Grigoriev I.V."/>
            <person name="Crous P."/>
            <person name="Smith M.E."/>
        </authorList>
    </citation>
    <scope>NUCLEOTIDE SEQUENCE</scope>
    <source>
        <strain evidence="1">RSA 1196</strain>
    </source>
</reference>
<dbReference type="Proteomes" id="UP001150925">
    <property type="component" value="Unassembled WGS sequence"/>
</dbReference>
<sequence>MKQLIEKASEGIVKRCEKLYTEIKKVQASLPRGGYETDFNLVNDPEIRGTMRRNEVNYNDAVCMVHEKPLWEDSFDHAWDSPISGYAIEEIRDDIKEHVAELQDYAD</sequence>
<organism evidence="1 2">
    <name type="scientific">Dispira parvispora</name>
    <dbReference type="NCBI Taxonomy" id="1520584"/>
    <lineage>
        <taxon>Eukaryota</taxon>
        <taxon>Fungi</taxon>
        <taxon>Fungi incertae sedis</taxon>
        <taxon>Zoopagomycota</taxon>
        <taxon>Kickxellomycotina</taxon>
        <taxon>Dimargaritomycetes</taxon>
        <taxon>Dimargaritales</taxon>
        <taxon>Dimargaritaceae</taxon>
        <taxon>Dispira</taxon>
    </lineage>
</organism>
<evidence type="ECO:0000313" key="1">
    <source>
        <dbReference type="EMBL" id="KAJ1956738.1"/>
    </source>
</evidence>
<evidence type="ECO:0000313" key="2">
    <source>
        <dbReference type="Proteomes" id="UP001150925"/>
    </source>
</evidence>